<evidence type="ECO:0000256" key="7">
    <source>
        <dbReference type="ARBA" id="ARBA00023017"/>
    </source>
</evidence>
<evidence type="ECO:0000256" key="1">
    <source>
        <dbReference type="ARBA" id="ARBA00004430"/>
    </source>
</evidence>
<feature type="compositionally biased region" description="Basic and acidic residues" evidence="12">
    <location>
        <begin position="97"/>
        <end position="110"/>
    </location>
</feature>
<evidence type="ECO:0000256" key="10">
    <source>
        <dbReference type="ARBA" id="ARBA00023273"/>
    </source>
</evidence>
<dbReference type="SUPFAM" id="SSF50978">
    <property type="entry name" value="WD40 repeat-like"/>
    <property type="match status" value="1"/>
</dbReference>
<comment type="caution">
    <text evidence="13">The sequence shown here is derived from an EMBL/GenBank/DDBJ whole genome shotgun (WGS) entry which is preliminary data.</text>
</comment>
<evidence type="ECO:0000256" key="9">
    <source>
        <dbReference type="ARBA" id="ARBA00023212"/>
    </source>
</evidence>
<dbReference type="Pfam" id="PF00400">
    <property type="entry name" value="WD40"/>
    <property type="match status" value="1"/>
</dbReference>
<dbReference type="PROSITE" id="PS50294">
    <property type="entry name" value="WD_REPEATS_REGION"/>
    <property type="match status" value="1"/>
</dbReference>
<sequence length="555" mass="60947">MTDADTQAQFDAETGRLHNQFNFNDRAVQTKVSRPQDAMMMTEPPPSKDAGGSMSQWRIFDAYKAHQEKGSRAAEDQAKARSAVARRGIGELASTEDPAKEEEKQSRQEMERMTRLYWDDPADAIQQREGTLLPLWRFTAAAAHGLHVTALCWNPAYPDLFAAGYGSFNAQRQGPGAAICFSLKDPVNPIFERHTASGVMSLDFHPQQGNILAMGLYSGNIEVHNVMSKDSSQPLYKTSAAAGKHLYAVTAVRWLNGASAGLRGLMFYSTSADGHVYQWLLGKSAMTFQEFYTLRADPDKSKSAKASAWDSMLQNAAPPYGATCMDFHKDQGHILLIGTEEGRMQRCSTALAEEALSTYTGHSDPVYCVHWNRRHPDIFLSTSADWTLKLWLSSRSQAMMTFDLGCPVGDAAWAPYSATVFAAVGDDGCVQVFDLAANKRDPVSKQKIHAKAGLTRISFNTHHPVLLIGDDRGCVHCLKLSPNLRKQPRPTSSSGAPAKSSGASVQPILTVDPGIQQLDAIFLVALKSMVTEENQDKITEELKIIQDAWQQAKAT</sequence>
<name>A0ABP1FZ74_9CHLO</name>
<reference evidence="13 14" key="1">
    <citation type="submission" date="2024-06" db="EMBL/GenBank/DDBJ databases">
        <authorList>
            <person name="Kraege A."/>
            <person name="Thomma B."/>
        </authorList>
    </citation>
    <scope>NUCLEOTIDE SEQUENCE [LARGE SCALE GENOMIC DNA]</scope>
</reference>
<feature type="region of interest" description="Disordered" evidence="12">
    <location>
        <begin position="68"/>
        <end position="110"/>
    </location>
</feature>
<dbReference type="PROSITE" id="PS50082">
    <property type="entry name" value="WD_REPEATS_2"/>
    <property type="match status" value="1"/>
</dbReference>
<dbReference type="InterPro" id="IPR036322">
    <property type="entry name" value="WD40_repeat_dom_sf"/>
</dbReference>
<evidence type="ECO:0000256" key="4">
    <source>
        <dbReference type="ARBA" id="ARBA00022574"/>
    </source>
</evidence>
<evidence type="ECO:0000256" key="11">
    <source>
        <dbReference type="PROSITE-ProRule" id="PRU00221"/>
    </source>
</evidence>
<feature type="region of interest" description="Disordered" evidence="12">
    <location>
        <begin position="1"/>
        <end position="53"/>
    </location>
</feature>
<comment type="subcellular location">
    <subcellularLocation>
        <location evidence="1">Cytoplasm</location>
        <location evidence="1">Cytoskeleton</location>
        <location evidence="1">Cilium axoneme</location>
    </subcellularLocation>
</comment>
<accession>A0ABP1FZ74</accession>
<keyword evidence="14" id="KW-1185">Reference proteome</keyword>
<keyword evidence="3" id="KW-0963">Cytoplasm</keyword>
<evidence type="ECO:0000256" key="12">
    <source>
        <dbReference type="SAM" id="MobiDB-lite"/>
    </source>
</evidence>
<keyword evidence="7" id="KW-0243">Dynein</keyword>
<evidence type="ECO:0000256" key="5">
    <source>
        <dbReference type="ARBA" id="ARBA00022701"/>
    </source>
</evidence>
<keyword evidence="9" id="KW-0206">Cytoskeleton</keyword>
<dbReference type="EMBL" id="CAXHTA020000011">
    <property type="protein sequence ID" value="CAL5224786.1"/>
    <property type="molecule type" value="Genomic_DNA"/>
</dbReference>
<evidence type="ECO:0000313" key="13">
    <source>
        <dbReference type="EMBL" id="CAL5224786.1"/>
    </source>
</evidence>
<gene>
    <name evidence="13" type="primary">g7529</name>
    <name evidence="13" type="ORF">VP750_LOCUS6445</name>
</gene>
<evidence type="ECO:0000256" key="2">
    <source>
        <dbReference type="ARBA" id="ARBA00011059"/>
    </source>
</evidence>
<protein>
    <submittedName>
        <fullName evidence="13">G7529 protein</fullName>
    </submittedName>
</protein>
<evidence type="ECO:0000256" key="3">
    <source>
        <dbReference type="ARBA" id="ARBA00022490"/>
    </source>
</evidence>
<dbReference type="PANTHER" id="PTHR12442">
    <property type="entry name" value="DYNEIN INTERMEDIATE CHAIN"/>
    <property type="match status" value="1"/>
</dbReference>
<dbReference type="Proteomes" id="UP001497392">
    <property type="component" value="Unassembled WGS sequence"/>
</dbReference>
<feature type="repeat" description="WD" evidence="11">
    <location>
        <begin position="359"/>
        <end position="401"/>
    </location>
</feature>
<keyword evidence="5" id="KW-0493">Microtubule</keyword>
<feature type="compositionally biased region" description="Low complexity" evidence="12">
    <location>
        <begin position="492"/>
        <end position="504"/>
    </location>
</feature>
<keyword evidence="6" id="KW-0677">Repeat</keyword>
<dbReference type="SMART" id="SM00320">
    <property type="entry name" value="WD40"/>
    <property type="match status" value="6"/>
</dbReference>
<keyword evidence="8" id="KW-0505">Motor protein</keyword>
<dbReference type="Gene3D" id="2.130.10.10">
    <property type="entry name" value="YVTN repeat-like/Quinoprotein amine dehydrogenase"/>
    <property type="match status" value="2"/>
</dbReference>
<evidence type="ECO:0000313" key="14">
    <source>
        <dbReference type="Proteomes" id="UP001497392"/>
    </source>
</evidence>
<evidence type="ECO:0000256" key="6">
    <source>
        <dbReference type="ARBA" id="ARBA00022737"/>
    </source>
</evidence>
<dbReference type="PANTHER" id="PTHR12442:SF11">
    <property type="entry name" value="DYNEIN AXONEMAL INTERMEDIATE CHAIN 1"/>
    <property type="match status" value="1"/>
</dbReference>
<keyword evidence="10" id="KW-0966">Cell projection</keyword>
<feature type="compositionally biased region" description="Basic and acidic residues" evidence="12">
    <location>
        <begin position="68"/>
        <end position="79"/>
    </location>
</feature>
<dbReference type="InterPro" id="IPR050687">
    <property type="entry name" value="Dynein_IC"/>
</dbReference>
<proteinExistence type="inferred from homology"/>
<comment type="similarity">
    <text evidence="2">Belongs to the dynein intermediate chain family.</text>
</comment>
<evidence type="ECO:0000256" key="8">
    <source>
        <dbReference type="ARBA" id="ARBA00023175"/>
    </source>
</evidence>
<organism evidence="13 14">
    <name type="scientific">Coccomyxa viridis</name>
    <dbReference type="NCBI Taxonomy" id="1274662"/>
    <lineage>
        <taxon>Eukaryota</taxon>
        <taxon>Viridiplantae</taxon>
        <taxon>Chlorophyta</taxon>
        <taxon>core chlorophytes</taxon>
        <taxon>Trebouxiophyceae</taxon>
        <taxon>Trebouxiophyceae incertae sedis</taxon>
        <taxon>Coccomyxaceae</taxon>
        <taxon>Coccomyxa</taxon>
    </lineage>
</organism>
<feature type="region of interest" description="Disordered" evidence="12">
    <location>
        <begin position="485"/>
        <end position="504"/>
    </location>
</feature>
<keyword evidence="4 11" id="KW-0853">WD repeat</keyword>
<dbReference type="InterPro" id="IPR001680">
    <property type="entry name" value="WD40_rpt"/>
</dbReference>
<dbReference type="InterPro" id="IPR015943">
    <property type="entry name" value="WD40/YVTN_repeat-like_dom_sf"/>
</dbReference>